<organism evidence="1 2">
    <name type="scientific">Halogranum rubrum</name>
    <dbReference type="NCBI Taxonomy" id="553466"/>
    <lineage>
        <taxon>Archaea</taxon>
        <taxon>Methanobacteriati</taxon>
        <taxon>Methanobacteriota</taxon>
        <taxon>Stenosarchaea group</taxon>
        <taxon>Halobacteria</taxon>
        <taxon>Halobacteriales</taxon>
        <taxon>Haloferacaceae</taxon>
    </lineage>
</organism>
<evidence type="ECO:0000313" key="1">
    <source>
        <dbReference type="EMBL" id="SFL35619.1"/>
    </source>
</evidence>
<name>A0A1I4H069_9EURY</name>
<dbReference type="AlphaFoldDB" id="A0A1I4H069"/>
<accession>A0A1I4H069</accession>
<evidence type="ECO:0000313" key="2">
    <source>
        <dbReference type="Proteomes" id="UP000199607"/>
    </source>
</evidence>
<dbReference type="STRING" id="553466.SAMN04487950_3519"/>
<gene>
    <name evidence="1" type="ORF">SAMN04487950_3519</name>
</gene>
<protein>
    <submittedName>
        <fullName evidence="1">Uncharacterized protein</fullName>
    </submittedName>
</protein>
<sequence>MRESTTYLSSYLVDCSLRQQTHLYSCFLSSRVTAIEGMNTFWKSNRDKTAVDATLAAKHR</sequence>
<reference evidence="2" key="1">
    <citation type="submission" date="2016-10" db="EMBL/GenBank/DDBJ databases">
        <authorList>
            <person name="Varghese N."/>
            <person name="Submissions S."/>
        </authorList>
    </citation>
    <scope>NUCLEOTIDE SEQUENCE [LARGE SCALE GENOMIC DNA]</scope>
    <source>
        <strain evidence="2">CGMCC 1.7738</strain>
    </source>
</reference>
<keyword evidence="2" id="KW-1185">Reference proteome</keyword>
<dbReference type="Proteomes" id="UP000199607">
    <property type="component" value="Unassembled WGS sequence"/>
</dbReference>
<proteinExistence type="predicted"/>
<dbReference type="EMBL" id="FOTC01000004">
    <property type="protein sequence ID" value="SFL35619.1"/>
    <property type="molecule type" value="Genomic_DNA"/>
</dbReference>